<dbReference type="AlphaFoldDB" id="A0A1R3RPE1"/>
<feature type="compositionally biased region" description="Polar residues" evidence="1">
    <location>
        <begin position="221"/>
        <end position="233"/>
    </location>
</feature>
<name>A0A1R3RPE1_ASPC5</name>
<reference evidence="3" key="1">
    <citation type="journal article" date="2017" name="Genome Biol.">
        <title>Comparative genomics reveals high biological diversity and specific adaptations in the industrially and medically important fungal genus Aspergillus.</title>
        <authorList>
            <person name="de Vries R.P."/>
            <person name="Riley R."/>
            <person name="Wiebenga A."/>
            <person name="Aguilar-Osorio G."/>
            <person name="Amillis S."/>
            <person name="Uchima C.A."/>
            <person name="Anderluh G."/>
            <person name="Asadollahi M."/>
            <person name="Askin M."/>
            <person name="Barry K."/>
            <person name="Battaglia E."/>
            <person name="Bayram O."/>
            <person name="Benocci T."/>
            <person name="Braus-Stromeyer S.A."/>
            <person name="Caldana C."/>
            <person name="Canovas D."/>
            <person name="Cerqueira G.C."/>
            <person name="Chen F."/>
            <person name="Chen W."/>
            <person name="Choi C."/>
            <person name="Clum A."/>
            <person name="Dos Santos R.A."/>
            <person name="Damasio A.R."/>
            <person name="Diallinas G."/>
            <person name="Emri T."/>
            <person name="Fekete E."/>
            <person name="Flipphi M."/>
            <person name="Freyberg S."/>
            <person name="Gallo A."/>
            <person name="Gournas C."/>
            <person name="Habgood R."/>
            <person name="Hainaut M."/>
            <person name="Harispe M.L."/>
            <person name="Henrissat B."/>
            <person name="Hilden K.S."/>
            <person name="Hope R."/>
            <person name="Hossain A."/>
            <person name="Karabika E."/>
            <person name="Karaffa L."/>
            <person name="Karanyi Z."/>
            <person name="Krasevec N."/>
            <person name="Kuo A."/>
            <person name="Kusch H."/>
            <person name="LaButti K."/>
            <person name="Lagendijk E.L."/>
            <person name="Lapidus A."/>
            <person name="Levasseur A."/>
            <person name="Lindquist E."/>
            <person name="Lipzen A."/>
            <person name="Logrieco A.F."/>
            <person name="MacCabe A."/>
            <person name="Maekelae M.R."/>
            <person name="Malavazi I."/>
            <person name="Melin P."/>
            <person name="Meyer V."/>
            <person name="Mielnichuk N."/>
            <person name="Miskei M."/>
            <person name="Molnar A.P."/>
            <person name="Mule G."/>
            <person name="Ngan C.Y."/>
            <person name="Orejas M."/>
            <person name="Orosz E."/>
            <person name="Ouedraogo J.P."/>
            <person name="Overkamp K.M."/>
            <person name="Park H.-S."/>
            <person name="Perrone G."/>
            <person name="Piumi F."/>
            <person name="Punt P.J."/>
            <person name="Ram A.F."/>
            <person name="Ramon A."/>
            <person name="Rauscher S."/>
            <person name="Record E."/>
            <person name="Riano-Pachon D.M."/>
            <person name="Robert V."/>
            <person name="Roehrig J."/>
            <person name="Ruller R."/>
            <person name="Salamov A."/>
            <person name="Salih N.S."/>
            <person name="Samson R.A."/>
            <person name="Sandor E."/>
            <person name="Sanguinetti M."/>
            <person name="Schuetze T."/>
            <person name="Sepcic K."/>
            <person name="Shelest E."/>
            <person name="Sherlock G."/>
            <person name="Sophianopoulou V."/>
            <person name="Squina F.M."/>
            <person name="Sun H."/>
            <person name="Susca A."/>
            <person name="Todd R.B."/>
            <person name="Tsang A."/>
            <person name="Unkles S.E."/>
            <person name="van de Wiele N."/>
            <person name="van Rossen-Uffink D."/>
            <person name="Oliveira J.V."/>
            <person name="Vesth T.C."/>
            <person name="Visser J."/>
            <person name="Yu J.-H."/>
            <person name="Zhou M."/>
            <person name="Andersen M.R."/>
            <person name="Archer D.B."/>
            <person name="Baker S.E."/>
            <person name="Benoit I."/>
            <person name="Brakhage A.A."/>
            <person name="Braus G.H."/>
            <person name="Fischer R."/>
            <person name="Frisvad J.C."/>
            <person name="Goldman G.H."/>
            <person name="Houbraken J."/>
            <person name="Oakley B."/>
            <person name="Pocsi I."/>
            <person name="Scazzocchio C."/>
            <person name="Seiboth B."/>
            <person name="vanKuyk P.A."/>
            <person name="Wortman J."/>
            <person name="Dyer P.S."/>
            <person name="Grigoriev I.V."/>
        </authorList>
    </citation>
    <scope>NUCLEOTIDE SEQUENCE [LARGE SCALE GENOMIC DNA]</scope>
    <source>
        <strain evidence="3">ITEM 5010</strain>
    </source>
</reference>
<dbReference type="OMA" id="DCKLRGL"/>
<sequence length="537" mass="59699">MLRVLVDPDDPKPVTVEKNPISSDLRSHLFFLDDRGAFFHIQSPDSQDGITEFPITHCGGQGIRHHLETGEQLSKDLIGMMSQYTTMQDLPQQRDFCCWPRYCSTFELEKEVALAHGLQCQLATLAHYTDKPPETQIIKVEGCSQFEATATHPGAPQISFMGDETSSGDTTPHIVHPAINISTFMATSGPTLASVEQGTSATISSCSVSMPTSGECMSEASRPSLQSEWTSMKDNALSEPPRPPYESSTSIANNSFFSATTSLPWLTFQFHQAPDASSQGTHHDQPTWGTPRLSNETQLYGDISSAFDQLVAVSNSSVDLSQFGNDSPDISQPLLFSSSTPRFDQPAVMSSGDGCAANQRWGEPFPTTNFHQCYMSPCRPDDPWQLQSPGDINTVFQGQPMGRPITHPRATRNAFLVDCKLRGLSYKDIKRIGGFEEAESTLRGRFRMLTKSKEQRVRKPQWHEKDIRLLCEAVVVCSEPRKQANSHYAFCRPRSTNRTPKVSWKKVAQYIWANGGSYHFGNATCKKKWCEVSGMNF</sequence>
<proteinExistence type="predicted"/>
<dbReference type="STRING" id="602072.A0A1R3RPE1"/>
<dbReference type="VEuPathDB" id="FungiDB:ASPCADRAFT_167069"/>
<evidence type="ECO:0000313" key="3">
    <source>
        <dbReference type="Proteomes" id="UP000188318"/>
    </source>
</evidence>
<dbReference type="EMBL" id="KV907498">
    <property type="protein sequence ID" value="OOF96357.1"/>
    <property type="molecule type" value="Genomic_DNA"/>
</dbReference>
<organism evidence="2 3">
    <name type="scientific">Aspergillus carbonarius (strain ITEM 5010)</name>
    <dbReference type="NCBI Taxonomy" id="602072"/>
    <lineage>
        <taxon>Eukaryota</taxon>
        <taxon>Fungi</taxon>
        <taxon>Dikarya</taxon>
        <taxon>Ascomycota</taxon>
        <taxon>Pezizomycotina</taxon>
        <taxon>Eurotiomycetes</taxon>
        <taxon>Eurotiomycetidae</taxon>
        <taxon>Eurotiales</taxon>
        <taxon>Aspergillaceae</taxon>
        <taxon>Aspergillus</taxon>
        <taxon>Aspergillus subgen. Circumdati</taxon>
    </lineage>
</organism>
<accession>A0A1R3RPE1</accession>
<dbReference type="Proteomes" id="UP000188318">
    <property type="component" value="Unassembled WGS sequence"/>
</dbReference>
<keyword evidence="3" id="KW-1185">Reference proteome</keyword>
<evidence type="ECO:0000313" key="2">
    <source>
        <dbReference type="EMBL" id="OOF96357.1"/>
    </source>
</evidence>
<dbReference type="OrthoDB" id="3439209at2759"/>
<protein>
    <recommendedName>
        <fullName evidence="4">Myb-like domain-containing protein</fullName>
    </recommendedName>
</protein>
<feature type="region of interest" description="Disordered" evidence="1">
    <location>
        <begin position="213"/>
        <end position="249"/>
    </location>
</feature>
<evidence type="ECO:0008006" key="4">
    <source>
        <dbReference type="Google" id="ProtNLM"/>
    </source>
</evidence>
<evidence type="ECO:0000256" key="1">
    <source>
        <dbReference type="SAM" id="MobiDB-lite"/>
    </source>
</evidence>
<gene>
    <name evidence="2" type="ORF">ASPCADRAFT_167069</name>
</gene>